<keyword evidence="3" id="KW-1185">Reference proteome</keyword>
<reference evidence="2" key="1">
    <citation type="thesis" date="2020" institute="ProQuest LLC" country="789 East Eisenhower Parkway, Ann Arbor, MI, USA">
        <title>Comparative Genomics and Chromosome Evolution.</title>
        <authorList>
            <person name="Mudd A.B."/>
        </authorList>
    </citation>
    <scope>NUCLEOTIDE SEQUENCE</scope>
    <source>
        <strain evidence="2">237g6f4</strain>
        <tissue evidence="2">Blood</tissue>
    </source>
</reference>
<dbReference type="EMBL" id="WNYA01000094">
    <property type="protein sequence ID" value="KAG8550047.1"/>
    <property type="molecule type" value="Genomic_DNA"/>
</dbReference>
<dbReference type="EMBL" id="WNYA01000094">
    <property type="protein sequence ID" value="KAG8550046.1"/>
    <property type="molecule type" value="Genomic_DNA"/>
</dbReference>
<evidence type="ECO:0000256" key="1">
    <source>
        <dbReference type="SAM" id="SignalP"/>
    </source>
</evidence>
<comment type="caution">
    <text evidence="2">The sequence shown here is derived from an EMBL/GenBank/DDBJ whole genome shotgun (WGS) entry which is preliminary data.</text>
</comment>
<evidence type="ECO:0000313" key="3">
    <source>
        <dbReference type="Proteomes" id="UP000824782"/>
    </source>
</evidence>
<gene>
    <name evidence="2" type="ORF">GDO81_029176</name>
</gene>
<name>A0AAV6ZKZ5_ENGPU</name>
<keyword evidence="1" id="KW-0732">Signal</keyword>
<dbReference type="Proteomes" id="UP000824782">
    <property type="component" value="Unassembled WGS sequence"/>
</dbReference>
<feature type="signal peptide" evidence="1">
    <location>
        <begin position="1"/>
        <end position="26"/>
    </location>
</feature>
<feature type="chain" id="PRO_5044715462" evidence="1">
    <location>
        <begin position="27"/>
        <end position="125"/>
    </location>
</feature>
<accession>A0AAV6ZKZ5</accession>
<proteinExistence type="predicted"/>
<dbReference type="AlphaFoldDB" id="A0AAV6ZKZ5"/>
<organism evidence="2 3">
    <name type="scientific">Engystomops pustulosus</name>
    <name type="common">Tungara frog</name>
    <name type="synonym">Physalaemus pustulosus</name>
    <dbReference type="NCBI Taxonomy" id="76066"/>
    <lineage>
        <taxon>Eukaryota</taxon>
        <taxon>Metazoa</taxon>
        <taxon>Chordata</taxon>
        <taxon>Craniata</taxon>
        <taxon>Vertebrata</taxon>
        <taxon>Euteleostomi</taxon>
        <taxon>Amphibia</taxon>
        <taxon>Batrachia</taxon>
        <taxon>Anura</taxon>
        <taxon>Neobatrachia</taxon>
        <taxon>Hyloidea</taxon>
        <taxon>Leptodactylidae</taxon>
        <taxon>Leiuperinae</taxon>
        <taxon>Engystomops</taxon>
    </lineage>
</organism>
<protein>
    <submittedName>
        <fullName evidence="2">Uncharacterized protein</fullName>
    </submittedName>
</protein>
<evidence type="ECO:0000313" key="2">
    <source>
        <dbReference type="EMBL" id="KAG8550047.1"/>
    </source>
</evidence>
<sequence length="125" mass="13371">MDLLRRLPVMVTVLQCLSFFIPGAILAPQEDTEIIIDPVLPCDLFPDGNCVKFCGCPNKFCPDVIFPDTLPVSLPEPGPSPDAILSCACAALQLSSRCVPIECFGPYDLTLGNVCDNLCPIATEG</sequence>